<sequence>MERSLEWSRGRLINVPTADLLLQDLREYILEVRRSWPTTPAQQGRSMSFWLPRPTHFVGWSRSPTIQHFQRATLFFEELWFYSNKDGTDIKSISAHSETAIEVCSNVFNIGNAILSQFIVNIPRRGCSHAVPHAALWDILHHLRCYTDDLIKEIVAGNNQIGPESVRAQLQAQQMWIQRRRVRDSMRRIDPEAAALRAMSQRLHRRAYRVAGPNSLWHLDGNHKSIRWRIVIHGGRWVAAWSSSSGPQTTTGALP</sequence>
<gene>
    <name evidence="2" type="ORF">F7725_026897</name>
</gene>
<dbReference type="PANTHER" id="PTHR46791:SF5">
    <property type="entry name" value="CLR5 DOMAIN-CONTAINING PROTEIN-RELATED"/>
    <property type="match status" value="1"/>
</dbReference>
<reference evidence="2 3" key="1">
    <citation type="submission" date="2020-03" db="EMBL/GenBank/DDBJ databases">
        <title>Dissostichus mawsoni Genome sequencing and assembly.</title>
        <authorList>
            <person name="Park H."/>
        </authorList>
    </citation>
    <scope>NUCLEOTIDE SEQUENCE [LARGE SCALE GENOMIC DNA]</scope>
    <source>
        <strain evidence="2">DM0001</strain>
        <tissue evidence="2">Muscle</tissue>
    </source>
</reference>
<evidence type="ECO:0000259" key="1">
    <source>
        <dbReference type="Pfam" id="PF24764"/>
    </source>
</evidence>
<dbReference type="OrthoDB" id="2686689at2759"/>
<feature type="domain" description="Integrase core" evidence="1">
    <location>
        <begin position="208"/>
        <end position="235"/>
    </location>
</feature>
<evidence type="ECO:0000313" key="2">
    <source>
        <dbReference type="EMBL" id="KAF3833232.1"/>
    </source>
</evidence>
<dbReference type="PANTHER" id="PTHR46791">
    <property type="entry name" value="EXPRESSED PROTEIN"/>
    <property type="match status" value="1"/>
</dbReference>
<proteinExistence type="predicted"/>
<evidence type="ECO:0000313" key="3">
    <source>
        <dbReference type="Proteomes" id="UP000518266"/>
    </source>
</evidence>
<dbReference type="AlphaFoldDB" id="A0A7J5X8C4"/>
<organism evidence="2 3">
    <name type="scientific">Dissostichus mawsoni</name>
    <name type="common">Antarctic cod</name>
    <dbReference type="NCBI Taxonomy" id="36200"/>
    <lineage>
        <taxon>Eukaryota</taxon>
        <taxon>Metazoa</taxon>
        <taxon>Chordata</taxon>
        <taxon>Craniata</taxon>
        <taxon>Vertebrata</taxon>
        <taxon>Euteleostomi</taxon>
        <taxon>Actinopterygii</taxon>
        <taxon>Neopterygii</taxon>
        <taxon>Teleostei</taxon>
        <taxon>Neoteleostei</taxon>
        <taxon>Acanthomorphata</taxon>
        <taxon>Eupercaria</taxon>
        <taxon>Perciformes</taxon>
        <taxon>Notothenioidei</taxon>
        <taxon>Nototheniidae</taxon>
        <taxon>Dissostichus</taxon>
    </lineage>
</organism>
<keyword evidence="3" id="KW-1185">Reference proteome</keyword>
<dbReference type="InterPro" id="IPR058913">
    <property type="entry name" value="Integrase_dom_put"/>
</dbReference>
<dbReference type="Proteomes" id="UP000518266">
    <property type="component" value="Unassembled WGS sequence"/>
</dbReference>
<name>A0A7J5X8C4_DISMA</name>
<accession>A0A7J5X8C4</accession>
<protein>
    <recommendedName>
        <fullName evidence="1">Integrase core domain-containing protein</fullName>
    </recommendedName>
</protein>
<dbReference type="Pfam" id="PF24764">
    <property type="entry name" value="rva_4"/>
    <property type="match status" value="1"/>
</dbReference>
<dbReference type="EMBL" id="JAAKFY010000027">
    <property type="protein sequence ID" value="KAF3833232.1"/>
    <property type="molecule type" value="Genomic_DNA"/>
</dbReference>
<comment type="caution">
    <text evidence="2">The sequence shown here is derived from an EMBL/GenBank/DDBJ whole genome shotgun (WGS) entry which is preliminary data.</text>
</comment>